<evidence type="ECO:0000313" key="2">
    <source>
        <dbReference type="Proteomes" id="UP000694680"/>
    </source>
</evidence>
<proteinExistence type="predicted"/>
<dbReference type="GO" id="GO:0009301">
    <property type="term" value="P:snRNA transcription"/>
    <property type="evidence" value="ECO:0007669"/>
    <property type="project" value="InterPro"/>
</dbReference>
<dbReference type="PANTHER" id="PTHR15132:SF1">
    <property type="entry name" value="SNRNA-ACTIVATING PROTEIN COMPLEX SUBUNIT 2"/>
    <property type="match status" value="1"/>
</dbReference>
<name>A0A8C5DYB8_GOUWI</name>
<keyword evidence="2" id="KW-1185">Reference proteome</keyword>
<dbReference type="PANTHER" id="PTHR15132">
    <property type="entry name" value="SNRNA-ACTIVATING PROTEIN COMPLEX SUBUNIT 2"/>
    <property type="match status" value="1"/>
</dbReference>
<evidence type="ECO:0000313" key="1">
    <source>
        <dbReference type="Ensembl" id="ENSGWIP00000013689.1"/>
    </source>
</evidence>
<dbReference type="GO" id="GO:0016251">
    <property type="term" value="F:RNA polymerase II general transcription initiation factor activity"/>
    <property type="evidence" value="ECO:0007669"/>
    <property type="project" value="InterPro"/>
</dbReference>
<dbReference type="Ensembl" id="ENSGWIT00000015168.1">
    <property type="protein sequence ID" value="ENSGWIP00000013689.1"/>
    <property type="gene ID" value="ENSGWIG00000007768.1"/>
</dbReference>
<protein>
    <submittedName>
        <fullName evidence="1">Uncharacterized protein</fullName>
    </submittedName>
</protein>
<sequence length="394" mass="44364">RRINKYIYIYIALCCLKKKRLINEIVELQSRTQTVLMPEQITSKVERLKKQVITNTTEMMRKNVRDERKSRKPIEEWTRMASALAGTQEETIISAFYKVHYFLVVPKREVFVPTHLIKGFSMLGKDLNINTIPSFVGTTPLVFQGPAPQLQQPAPVIRVMQQPQQLLLRSPVLSTSQPIRASSISTAGLSRLPPQTVLLPAQQSPGPSTSTTPSLRFVTSPHTVGLDSLSASTSRYSSILPASQQFTSSSSFSPTINKNTQQGVKAPMGSATVDFNNIYCFISGIQKHSRAHLLTPMESAIVLDLLMSLPEELELLDSMISTSSDAMPNRRKNGFHILKLKNLSDSFMFFFFLTLFQIRPNMTCKCLTWLFRDNLMLIQAISNWKISDQTSMSI</sequence>
<dbReference type="Pfam" id="PF11035">
    <property type="entry name" value="SNAPC2"/>
    <property type="match status" value="1"/>
</dbReference>
<dbReference type="Proteomes" id="UP000694680">
    <property type="component" value="Chromosome 18"/>
</dbReference>
<reference evidence="1" key="1">
    <citation type="submission" date="2020-06" db="EMBL/GenBank/DDBJ databases">
        <authorList>
            <consortium name="Wellcome Sanger Institute Data Sharing"/>
        </authorList>
    </citation>
    <scope>NUCLEOTIDE SEQUENCE [LARGE SCALE GENOMIC DNA]</scope>
</reference>
<dbReference type="GO" id="GO:0016604">
    <property type="term" value="C:nuclear body"/>
    <property type="evidence" value="ECO:0007669"/>
    <property type="project" value="TreeGrafter"/>
</dbReference>
<accession>A0A8C5DYB8</accession>
<organism evidence="1 2">
    <name type="scientific">Gouania willdenowi</name>
    <name type="common">Blunt-snouted clingfish</name>
    <name type="synonym">Lepadogaster willdenowi</name>
    <dbReference type="NCBI Taxonomy" id="441366"/>
    <lineage>
        <taxon>Eukaryota</taxon>
        <taxon>Metazoa</taxon>
        <taxon>Chordata</taxon>
        <taxon>Craniata</taxon>
        <taxon>Vertebrata</taxon>
        <taxon>Euteleostomi</taxon>
        <taxon>Actinopterygii</taxon>
        <taxon>Neopterygii</taxon>
        <taxon>Teleostei</taxon>
        <taxon>Neoteleostei</taxon>
        <taxon>Acanthomorphata</taxon>
        <taxon>Ovalentaria</taxon>
        <taxon>Blenniimorphae</taxon>
        <taxon>Blenniiformes</taxon>
        <taxon>Gobiesocoidei</taxon>
        <taxon>Gobiesocidae</taxon>
        <taxon>Gobiesocinae</taxon>
        <taxon>Gouania</taxon>
    </lineage>
</organism>
<reference evidence="1" key="2">
    <citation type="submission" date="2025-08" db="UniProtKB">
        <authorList>
            <consortium name="Ensembl"/>
        </authorList>
    </citation>
    <scope>IDENTIFICATION</scope>
</reference>
<dbReference type="AlphaFoldDB" id="A0A8C5DYB8"/>
<dbReference type="InterPro" id="IPR021281">
    <property type="entry name" value="SNAPC2"/>
</dbReference>
<reference evidence="1" key="3">
    <citation type="submission" date="2025-09" db="UniProtKB">
        <authorList>
            <consortium name="Ensembl"/>
        </authorList>
    </citation>
    <scope>IDENTIFICATION</scope>
</reference>